<keyword evidence="5" id="KW-1185">Reference proteome</keyword>
<sequence>MTDVLALREWGERLRGCSRPAEVARCLASAVAALVETRTCAVGVFLFDQARQSLLLAGRHPRDEAVSSELPAIPAWELDDPLAFSVHCGKACRVDSELYAGLPLSLEQLCADIEGHIRCAVVEPLTAPGNVVLGGVVMAFRSRVDILADHVRIVLDYAAAVLDVVTLKGRHHSIVNGLSEDCIRLEREAREARQRPEKSILGQSESMEEIRAMVVNISASDVPVLITGETGTGKEVVATAIHNASSRRQGPFVQINCAALPSNLLESELFGHRKGAFSGAEADHTGLLRSANGGTVLLDEIGDMPLNVQSKLLRVLQEHTVRPVGDIRSHAVNIRVLAATNRDMEEAVEQGVFRRDLFHRLALFHLKLPPLRERLGDLPILARHCLAQLSVRYQRPGLSIAPEAWAALRSLPYRGNVREFFSKLERAVIMMHKDATVISAEGILGEYSTCKYGKMRLHELVSTYESSVILEFMKFYENRKKDVSQSLGIPIRTLNHKLRRIVDCSSS</sequence>
<dbReference type="Pfam" id="PF25601">
    <property type="entry name" value="AAA_lid_14"/>
    <property type="match status" value="1"/>
</dbReference>
<evidence type="ECO:0000313" key="5">
    <source>
        <dbReference type="Proteomes" id="UP000198635"/>
    </source>
</evidence>
<dbReference type="PANTHER" id="PTHR32071">
    <property type="entry name" value="TRANSCRIPTIONAL REGULATORY PROTEIN"/>
    <property type="match status" value="1"/>
</dbReference>
<evidence type="ECO:0000313" key="4">
    <source>
        <dbReference type="EMBL" id="SFJ08211.1"/>
    </source>
</evidence>
<protein>
    <submittedName>
        <fullName evidence="4">Sigma-54 dependent transcriptional regulator</fullName>
    </submittedName>
</protein>
<evidence type="ECO:0000256" key="2">
    <source>
        <dbReference type="ARBA" id="ARBA00022840"/>
    </source>
</evidence>
<dbReference type="InterPro" id="IPR002078">
    <property type="entry name" value="Sigma_54_int"/>
</dbReference>
<dbReference type="GO" id="GO:0005524">
    <property type="term" value="F:ATP binding"/>
    <property type="evidence" value="ECO:0007669"/>
    <property type="project" value="UniProtKB-KW"/>
</dbReference>
<evidence type="ECO:0000259" key="3">
    <source>
        <dbReference type="PROSITE" id="PS50045"/>
    </source>
</evidence>
<dbReference type="InterPro" id="IPR058031">
    <property type="entry name" value="AAA_lid_NorR"/>
</dbReference>
<feature type="domain" description="Sigma-54 factor interaction" evidence="3">
    <location>
        <begin position="200"/>
        <end position="429"/>
    </location>
</feature>
<dbReference type="PROSITE" id="PS00676">
    <property type="entry name" value="SIGMA54_INTERACT_2"/>
    <property type="match status" value="1"/>
</dbReference>
<accession>A0A1I3NFV6</accession>
<dbReference type="InterPro" id="IPR027417">
    <property type="entry name" value="P-loop_NTPase"/>
</dbReference>
<dbReference type="Proteomes" id="UP000198635">
    <property type="component" value="Unassembled WGS sequence"/>
</dbReference>
<dbReference type="InterPro" id="IPR025943">
    <property type="entry name" value="Sigma_54_int_dom_ATP-bd_2"/>
</dbReference>
<dbReference type="EMBL" id="FORX01000001">
    <property type="protein sequence ID" value="SFJ08211.1"/>
    <property type="molecule type" value="Genomic_DNA"/>
</dbReference>
<dbReference type="PANTHER" id="PTHR32071:SF57">
    <property type="entry name" value="C4-DICARBOXYLATE TRANSPORT TRANSCRIPTIONAL REGULATORY PROTEIN DCTD"/>
    <property type="match status" value="1"/>
</dbReference>
<dbReference type="FunFam" id="3.40.50.300:FF:000006">
    <property type="entry name" value="DNA-binding transcriptional regulator NtrC"/>
    <property type="match status" value="1"/>
</dbReference>
<dbReference type="SMART" id="SM00382">
    <property type="entry name" value="AAA"/>
    <property type="match status" value="1"/>
</dbReference>
<dbReference type="CDD" id="cd00009">
    <property type="entry name" value="AAA"/>
    <property type="match status" value="1"/>
</dbReference>
<keyword evidence="2" id="KW-0067">ATP-binding</keyword>
<dbReference type="PROSITE" id="PS00675">
    <property type="entry name" value="SIGMA54_INTERACT_1"/>
    <property type="match status" value="1"/>
</dbReference>
<dbReference type="RefSeq" id="WP_092372344.1">
    <property type="nucleotide sequence ID" value="NZ_FORX01000001.1"/>
</dbReference>
<dbReference type="OrthoDB" id="9761019at2"/>
<keyword evidence="1" id="KW-0547">Nucleotide-binding</keyword>
<gene>
    <name evidence="4" type="ORF">SAMN04488082_101274</name>
</gene>
<dbReference type="InterPro" id="IPR003593">
    <property type="entry name" value="AAA+_ATPase"/>
</dbReference>
<name>A0A1I3NFV6_9BACT</name>
<proteinExistence type="predicted"/>
<organism evidence="4 5">
    <name type="scientific">Desulfomicrobium apsheronum</name>
    <dbReference type="NCBI Taxonomy" id="52560"/>
    <lineage>
        <taxon>Bacteria</taxon>
        <taxon>Pseudomonadati</taxon>
        <taxon>Thermodesulfobacteriota</taxon>
        <taxon>Desulfovibrionia</taxon>
        <taxon>Desulfovibrionales</taxon>
        <taxon>Desulfomicrobiaceae</taxon>
        <taxon>Desulfomicrobium</taxon>
    </lineage>
</organism>
<dbReference type="AlphaFoldDB" id="A0A1I3NFV6"/>
<evidence type="ECO:0000256" key="1">
    <source>
        <dbReference type="ARBA" id="ARBA00022741"/>
    </source>
</evidence>
<dbReference type="SUPFAM" id="SSF52540">
    <property type="entry name" value="P-loop containing nucleoside triphosphate hydrolases"/>
    <property type="match status" value="1"/>
</dbReference>
<dbReference type="STRING" id="52560.SAMN04488082_101274"/>
<dbReference type="GO" id="GO:0006355">
    <property type="term" value="P:regulation of DNA-templated transcription"/>
    <property type="evidence" value="ECO:0007669"/>
    <property type="project" value="InterPro"/>
</dbReference>
<dbReference type="Gene3D" id="3.40.50.300">
    <property type="entry name" value="P-loop containing nucleotide triphosphate hydrolases"/>
    <property type="match status" value="1"/>
</dbReference>
<dbReference type="PROSITE" id="PS50045">
    <property type="entry name" value="SIGMA54_INTERACT_4"/>
    <property type="match status" value="1"/>
</dbReference>
<dbReference type="Gene3D" id="1.10.8.60">
    <property type="match status" value="1"/>
</dbReference>
<dbReference type="InterPro" id="IPR025662">
    <property type="entry name" value="Sigma_54_int_dom_ATP-bd_1"/>
</dbReference>
<reference evidence="5" key="1">
    <citation type="submission" date="2016-10" db="EMBL/GenBank/DDBJ databases">
        <authorList>
            <person name="Varghese N."/>
            <person name="Submissions S."/>
        </authorList>
    </citation>
    <scope>NUCLEOTIDE SEQUENCE [LARGE SCALE GENOMIC DNA]</scope>
    <source>
        <strain evidence="5">DSM 5918</strain>
    </source>
</reference>
<dbReference type="Pfam" id="PF00158">
    <property type="entry name" value="Sigma54_activat"/>
    <property type="match status" value="1"/>
</dbReference>